<reference evidence="3" key="1">
    <citation type="submission" date="2020-05" db="EMBL/GenBank/DDBJ databases">
        <authorList>
            <person name="Chiriac C."/>
            <person name="Salcher M."/>
            <person name="Ghai R."/>
            <person name="Kavagutti S V."/>
        </authorList>
    </citation>
    <scope>NUCLEOTIDE SEQUENCE</scope>
</reference>
<dbReference type="InterPro" id="IPR058240">
    <property type="entry name" value="rSAM_sf"/>
</dbReference>
<evidence type="ECO:0000259" key="2">
    <source>
        <dbReference type="PROSITE" id="PS51918"/>
    </source>
</evidence>
<dbReference type="GO" id="GO:0004109">
    <property type="term" value="F:coproporphyrinogen oxidase activity"/>
    <property type="evidence" value="ECO:0007669"/>
    <property type="project" value="InterPro"/>
</dbReference>
<evidence type="ECO:0000313" key="3">
    <source>
        <dbReference type="EMBL" id="CAB4534908.1"/>
    </source>
</evidence>
<dbReference type="GO" id="GO:0051539">
    <property type="term" value="F:4 iron, 4 sulfur cluster binding"/>
    <property type="evidence" value="ECO:0007669"/>
    <property type="project" value="InterPro"/>
</dbReference>
<dbReference type="SFLD" id="SFLDG01065">
    <property type="entry name" value="anaerobic_coproporphyrinogen-I"/>
    <property type="match status" value="2"/>
</dbReference>
<dbReference type="SFLD" id="SFLDF00288">
    <property type="entry name" value="HemN-like__clustered_with_nucl"/>
    <property type="match status" value="1"/>
</dbReference>
<dbReference type="InterPro" id="IPR034505">
    <property type="entry name" value="Coproporphyrinogen-III_oxidase"/>
</dbReference>
<dbReference type="SUPFAM" id="SSF102114">
    <property type="entry name" value="Radical SAM enzymes"/>
    <property type="match status" value="1"/>
</dbReference>
<evidence type="ECO:0000313" key="4">
    <source>
        <dbReference type="EMBL" id="CAB4735204.1"/>
    </source>
</evidence>
<dbReference type="GO" id="GO:0006779">
    <property type="term" value="P:porphyrin-containing compound biosynthetic process"/>
    <property type="evidence" value="ECO:0007669"/>
    <property type="project" value="InterPro"/>
</dbReference>
<dbReference type="Pfam" id="PF04055">
    <property type="entry name" value="Radical_SAM"/>
    <property type="match status" value="1"/>
</dbReference>
<dbReference type="SMART" id="SM00729">
    <property type="entry name" value="Elp3"/>
    <property type="match status" value="1"/>
</dbReference>
<dbReference type="InterPro" id="IPR006638">
    <property type="entry name" value="Elp3/MiaA/NifB-like_rSAM"/>
</dbReference>
<dbReference type="EMBL" id="CAEZYU010000020">
    <property type="protein sequence ID" value="CAB4735204.1"/>
    <property type="molecule type" value="Genomic_DNA"/>
</dbReference>
<evidence type="ECO:0000256" key="1">
    <source>
        <dbReference type="ARBA" id="ARBA00006100"/>
    </source>
</evidence>
<protein>
    <submittedName>
        <fullName evidence="3">Unannotated protein</fullName>
    </submittedName>
</protein>
<comment type="similarity">
    <text evidence="1">Belongs to the anaerobic coproporphyrinogen-III oxidase family. HemW subfamily.</text>
</comment>
<dbReference type="EMBL" id="CAEZSF010000046">
    <property type="protein sequence ID" value="CAB4534908.1"/>
    <property type="molecule type" value="Genomic_DNA"/>
</dbReference>
<dbReference type="PANTHER" id="PTHR13932:SF5">
    <property type="entry name" value="RADICAL S-ADENOSYL METHIONINE DOMAIN-CONTAINING PROTEIN 1, MITOCHONDRIAL"/>
    <property type="match status" value="1"/>
</dbReference>
<dbReference type="CDD" id="cd01335">
    <property type="entry name" value="Radical_SAM"/>
    <property type="match status" value="1"/>
</dbReference>
<dbReference type="PANTHER" id="PTHR13932">
    <property type="entry name" value="COPROPORPHYRINIGEN III OXIDASE"/>
    <property type="match status" value="1"/>
</dbReference>
<dbReference type="SFLD" id="SFLDG01082">
    <property type="entry name" value="B12-binding_domain_containing"/>
    <property type="match status" value="1"/>
</dbReference>
<accession>A0A6J6B955</accession>
<name>A0A6J6B955_9ZZZZ</name>
<dbReference type="SFLD" id="SFLDF00562">
    <property type="entry name" value="HemN-like__clustered_with_heat"/>
    <property type="match status" value="1"/>
</dbReference>
<dbReference type="InterPro" id="IPR007197">
    <property type="entry name" value="rSAM"/>
</dbReference>
<dbReference type="AlphaFoldDB" id="A0A6J6B955"/>
<dbReference type="PROSITE" id="PS51918">
    <property type="entry name" value="RADICAL_SAM"/>
    <property type="match status" value="1"/>
</dbReference>
<dbReference type="GO" id="GO:0005737">
    <property type="term" value="C:cytoplasm"/>
    <property type="evidence" value="ECO:0007669"/>
    <property type="project" value="InterPro"/>
</dbReference>
<dbReference type="Gene3D" id="3.80.30.20">
    <property type="entry name" value="tm_1862 like domain"/>
    <property type="match status" value="1"/>
</dbReference>
<gene>
    <name evidence="3" type="ORF">UFOPK1358_00668</name>
    <name evidence="4" type="ORF">UFOPK2766_00631</name>
</gene>
<feature type="domain" description="Radical SAM core" evidence="2">
    <location>
        <begin position="1"/>
        <end position="247"/>
    </location>
</feature>
<dbReference type="InterPro" id="IPR023404">
    <property type="entry name" value="rSAM_horseshoe"/>
</dbReference>
<organism evidence="3">
    <name type="scientific">freshwater metagenome</name>
    <dbReference type="NCBI Taxonomy" id="449393"/>
    <lineage>
        <taxon>unclassified sequences</taxon>
        <taxon>metagenomes</taxon>
        <taxon>ecological metagenomes</taxon>
    </lineage>
</organism>
<dbReference type="SFLD" id="SFLDS00029">
    <property type="entry name" value="Radical_SAM"/>
    <property type="match status" value="2"/>
</dbReference>
<dbReference type="NCBIfam" id="TIGR00539">
    <property type="entry name" value="hemN_rel"/>
    <property type="match status" value="1"/>
</dbReference>
<dbReference type="InterPro" id="IPR004559">
    <property type="entry name" value="HemW-like"/>
</dbReference>
<sequence>MAPTPLGIYIHVPFCSRRCGYCAFNTYTLTEQSGAAHASAAPIEQYLDGVLAEIALADNSLSEDRPALRSIFFGGGTPTLLSASQLGRILSAVVDRFEVERDLEVTVEANPDELAPGQLEQLRHAGVTRVSFGMQSIQPRILQLLDRTHSPERSLQAVSEARLAGFDHISLDLIYGTPGETEQDFLLTLEAALSTQIDHLSAYALSIEPSTKLAARVRSGALQTPSSDEAADRYLAAEAALQGAGFNWYEISNWAANGQAQCQHNLLYWRNHNWWGIGPGAHSHIDGHRWWNLDDPNLWAQTLSRGASPVSGSERLTTEQRHLEDLMLGIRLAEGLPADVAPRDHRTERLLNDGLASYDGDRLVLTLNGRLLADQVISVLASD</sequence>
<proteinExistence type="inferred from homology"/>